<dbReference type="GO" id="GO:0016747">
    <property type="term" value="F:acyltransferase activity, transferring groups other than amino-acyl groups"/>
    <property type="evidence" value="ECO:0007669"/>
    <property type="project" value="InterPro"/>
</dbReference>
<dbReference type="AlphaFoldDB" id="A0AAW8R6E9"/>
<dbReference type="InterPro" id="IPR000182">
    <property type="entry name" value="GNAT_dom"/>
</dbReference>
<reference evidence="2 3" key="1">
    <citation type="submission" date="2023-09" db="EMBL/GenBank/DDBJ databases">
        <authorList>
            <person name="Rey-Velasco X."/>
        </authorList>
    </citation>
    <scope>NUCLEOTIDE SEQUENCE [LARGE SCALE GENOMIC DNA]</scope>
    <source>
        <strain evidence="2 3">W409</strain>
    </source>
</reference>
<gene>
    <name evidence="2" type="ORF">RM544_14295</name>
</gene>
<feature type="domain" description="N-acetyltransferase" evidence="1">
    <location>
        <begin position="69"/>
        <end position="208"/>
    </location>
</feature>
<accession>A0AAW8R6E9</accession>
<evidence type="ECO:0000313" key="3">
    <source>
        <dbReference type="Proteomes" id="UP001249020"/>
    </source>
</evidence>
<dbReference type="Pfam" id="PF00583">
    <property type="entry name" value="Acetyltransf_1"/>
    <property type="match status" value="1"/>
</dbReference>
<dbReference type="RefSeq" id="WP_311362484.1">
    <property type="nucleotide sequence ID" value="NZ_JAVRIE010000006.1"/>
</dbReference>
<evidence type="ECO:0000259" key="1">
    <source>
        <dbReference type="PROSITE" id="PS51186"/>
    </source>
</evidence>
<proteinExistence type="predicted"/>
<dbReference type="SUPFAM" id="SSF55729">
    <property type="entry name" value="Acyl-CoA N-acyltransferases (Nat)"/>
    <property type="match status" value="1"/>
</dbReference>
<name>A0AAW8R6E9_9ALTE</name>
<protein>
    <submittedName>
        <fullName evidence="2">GNAT family N-acetyltransferase</fullName>
    </submittedName>
</protein>
<dbReference type="Proteomes" id="UP001249020">
    <property type="component" value="Unassembled WGS sequence"/>
</dbReference>
<comment type="caution">
    <text evidence="2">The sequence shown here is derived from an EMBL/GenBank/DDBJ whole genome shotgun (WGS) entry which is preliminary data.</text>
</comment>
<organism evidence="2 3">
    <name type="scientific">Brumicola blandensis</name>
    <dbReference type="NCBI Taxonomy" id="3075611"/>
    <lineage>
        <taxon>Bacteria</taxon>
        <taxon>Pseudomonadati</taxon>
        <taxon>Pseudomonadota</taxon>
        <taxon>Gammaproteobacteria</taxon>
        <taxon>Alteromonadales</taxon>
        <taxon>Alteromonadaceae</taxon>
        <taxon>Brumicola</taxon>
    </lineage>
</organism>
<dbReference type="EMBL" id="JAVRIE010000006">
    <property type="protein sequence ID" value="MDT0583716.1"/>
    <property type="molecule type" value="Genomic_DNA"/>
</dbReference>
<dbReference type="InterPro" id="IPR016181">
    <property type="entry name" value="Acyl_CoA_acyltransferase"/>
</dbReference>
<keyword evidence="3" id="KW-1185">Reference proteome</keyword>
<dbReference type="PROSITE" id="PS51186">
    <property type="entry name" value="GNAT"/>
    <property type="match status" value="1"/>
</dbReference>
<dbReference type="Gene3D" id="3.40.630.30">
    <property type="match status" value="1"/>
</dbReference>
<evidence type="ECO:0000313" key="2">
    <source>
        <dbReference type="EMBL" id="MDT0583716.1"/>
    </source>
</evidence>
<sequence length="209" mass="23165">MADCDFIIQPCKPAEAEQLAALVFQSEPILLSYLFGGEEQCLSFLRYACARADGQFSASRHWGVSDANNHESDVLLGACTTWYSPMSDVFQYQTLEALKGFFDVKQLGHLLINREALDLCFTSPTKDQLCLGHLAIIPSARNLGLATSLIAFAKRKAQKMKKLALVLDVEKGNTAALNCYLNAGFNVVKENHFLPTEQCFLRLELPIQA</sequence>